<evidence type="ECO:0000313" key="9">
    <source>
        <dbReference type="EMBL" id="MFC6396836.1"/>
    </source>
</evidence>
<comment type="subcellular location">
    <subcellularLocation>
        <location evidence="1 7">Cell membrane</location>
        <topology evidence="1 7">Multi-pass membrane protein</topology>
    </subcellularLocation>
</comment>
<feature type="transmembrane region" description="Helical" evidence="7">
    <location>
        <begin position="198"/>
        <end position="218"/>
    </location>
</feature>
<dbReference type="InterPro" id="IPR000515">
    <property type="entry name" value="MetI-like"/>
</dbReference>
<evidence type="ECO:0000256" key="7">
    <source>
        <dbReference type="RuleBase" id="RU363032"/>
    </source>
</evidence>
<proteinExistence type="inferred from homology"/>
<feature type="transmembrane region" description="Helical" evidence="7">
    <location>
        <begin position="122"/>
        <end position="141"/>
    </location>
</feature>
<dbReference type="InterPro" id="IPR050366">
    <property type="entry name" value="BP-dependent_transpt_permease"/>
</dbReference>
<evidence type="ECO:0000256" key="1">
    <source>
        <dbReference type="ARBA" id="ARBA00004651"/>
    </source>
</evidence>
<protein>
    <submittedName>
        <fullName evidence="9">ABC transporter permease</fullName>
    </submittedName>
</protein>
<evidence type="ECO:0000313" key="10">
    <source>
        <dbReference type="Proteomes" id="UP001596266"/>
    </source>
</evidence>
<evidence type="ECO:0000256" key="3">
    <source>
        <dbReference type="ARBA" id="ARBA00022475"/>
    </source>
</evidence>
<dbReference type="InterPro" id="IPR035906">
    <property type="entry name" value="MetI-like_sf"/>
</dbReference>
<dbReference type="SUPFAM" id="SSF161098">
    <property type="entry name" value="MetI-like"/>
    <property type="match status" value="1"/>
</dbReference>
<name>A0ABW1X4N4_9ACTN</name>
<evidence type="ECO:0000259" key="8">
    <source>
        <dbReference type="PROSITE" id="PS50928"/>
    </source>
</evidence>
<keyword evidence="10" id="KW-1185">Reference proteome</keyword>
<evidence type="ECO:0000256" key="6">
    <source>
        <dbReference type="ARBA" id="ARBA00023136"/>
    </source>
</evidence>
<dbReference type="Proteomes" id="UP001596266">
    <property type="component" value="Unassembled WGS sequence"/>
</dbReference>
<keyword evidence="6 7" id="KW-0472">Membrane</keyword>
<dbReference type="Pfam" id="PF00528">
    <property type="entry name" value="BPD_transp_1"/>
    <property type="match status" value="1"/>
</dbReference>
<comment type="similarity">
    <text evidence="7">Belongs to the binding-protein-dependent transport system permease family.</text>
</comment>
<reference evidence="10" key="1">
    <citation type="journal article" date="2019" name="Int. J. Syst. Evol. Microbiol.">
        <title>The Global Catalogue of Microorganisms (GCM) 10K type strain sequencing project: providing services to taxonomists for standard genome sequencing and annotation.</title>
        <authorList>
            <consortium name="The Broad Institute Genomics Platform"/>
            <consortium name="The Broad Institute Genome Sequencing Center for Infectious Disease"/>
            <person name="Wu L."/>
            <person name="Ma J."/>
        </authorList>
    </citation>
    <scope>NUCLEOTIDE SEQUENCE [LARGE SCALE GENOMIC DNA]</scope>
    <source>
        <strain evidence="10">CGMCC 1.15277</strain>
    </source>
</reference>
<evidence type="ECO:0000256" key="2">
    <source>
        <dbReference type="ARBA" id="ARBA00022448"/>
    </source>
</evidence>
<dbReference type="PANTHER" id="PTHR43386:SF1">
    <property type="entry name" value="D,D-DIPEPTIDE TRANSPORT SYSTEM PERMEASE PROTEIN DDPC-RELATED"/>
    <property type="match status" value="1"/>
</dbReference>
<keyword evidence="3" id="KW-1003">Cell membrane</keyword>
<feature type="domain" description="ABC transmembrane type-1" evidence="8">
    <location>
        <begin position="82"/>
        <end position="276"/>
    </location>
</feature>
<keyword evidence="4 7" id="KW-0812">Transmembrane</keyword>
<evidence type="ECO:0000256" key="5">
    <source>
        <dbReference type="ARBA" id="ARBA00022989"/>
    </source>
</evidence>
<evidence type="ECO:0000256" key="4">
    <source>
        <dbReference type="ARBA" id="ARBA00022692"/>
    </source>
</evidence>
<comment type="caution">
    <text evidence="9">The sequence shown here is derived from an EMBL/GenBank/DDBJ whole genome shotgun (WGS) entry which is preliminary data.</text>
</comment>
<dbReference type="PROSITE" id="PS50928">
    <property type="entry name" value="ABC_TM1"/>
    <property type="match status" value="1"/>
</dbReference>
<keyword evidence="2 7" id="KW-0813">Transport</keyword>
<dbReference type="RefSeq" id="WP_343884162.1">
    <property type="nucleotide sequence ID" value="NZ_BAAAKI010000001.1"/>
</dbReference>
<keyword evidence="5 7" id="KW-1133">Transmembrane helix</keyword>
<sequence>MLRTTQARIGLACLTMVALLGLCAPLISAITGQDPVRFDSAAIDAATGGVPIGPMGGVSSTHWLGVEPGTGRDLLALIAYGTRTSVLIATGATVLAAGIGVLVGLSIGYFGGWVETVLGRVVDFMFGFPSLLFLIAIQLVVPDSFSRPLLIMASLAFFGWASTARLVAGQAKVLAARDYVTAARSTGATHRAVLTRELLPNLVGTIVVIVALQFPGFVGTGAGLSFLGIGVGPQTPELGRLIGNSITWTYTGADPWYLLFPGAALFLLVLGSTLVGDALRDAFDVRTEQDAQ</sequence>
<dbReference type="PANTHER" id="PTHR43386">
    <property type="entry name" value="OLIGOPEPTIDE TRANSPORT SYSTEM PERMEASE PROTEIN APPC"/>
    <property type="match status" value="1"/>
</dbReference>
<gene>
    <name evidence="9" type="ORF">ACFP57_07535</name>
</gene>
<accession>A0ABW1X4N4</accession>
<feature type="transmembrane region" description="Helical" evidence="7">
    <location>
        <begin position="256"/>
        <end position="276"/>
    </location>
</feature>
<feature type="transmembrane region" description="Helical" evidence="7">
    <location>
        <begin position="86"/>
        <end position="110"/>
    </location>
</feature>
<organism evidence="9 10">
    <name type="scientific">Luteococcus sanguinis</name>
    <dbReference type="NCBI Taxonomy" id="174038"/>
    <lineage>
        <taxon>Bacteria</taxon>
        <taxon>Bacillati</taxon>
        <taxon>Actinomycetota</taxon>
        <taxon>Actinomycetes</taxon>
        <taxon>Propionibacteriales</taxon>
        <taxon>Propionibacteriaceae</taxon>
        <taxon>Luteococcus</taxon>
    </lineage>
</organism>
<dbReference type="Gene3D" id="1.10.3720.10">
    <property type="entry name" value="MetI-like"/>
    <property type="match status" value="1"/>
</dbReference>
<feature type="transmembrane region" description="Helical" evidence="7">
    <location>
        <begin position="147"/>
        <end position="168"/>
    </location>
</feature>
<dbReference type="CDD" id="cd06261">
    <property type="entry name" value="TM_PBP2"/>
    <property type="match status" value="1"/>
</dbReference>
<dbReference type="EMBL" id="JBHSUA010000015">
    <property type="protein sequence ID" value="MFC6396836.1"/>
    <property type="molecule type" value="Genomic_DNA"/>
</dbReference>